<protein>
    <submittedName>
        <fullName evidence="2">HNH endonuclease</fullName>
    </submittedName>
</protein>
<keyword evidence="2" id="KW-0540">Nuclease</keyword>
<dbReference type="InterPro" id="IPR003615">
    <property type="entry name" value="HNH_nuc"/>
</dbReference>
<keyword evidence="2" id="KW-0378">Hydrolase</keyword>
<dbReference type="RefSeq" id="WP_344972285.1">
    <property type="nucleotide sequence ID" value="NZ_BAAAVI010000021.1"/>
</dbReference>
<dbReference type="GO" id="GO:0004519">
    <property type="term" value="F:endonuclease activity"/>
    <property type="evidence" value="ECO:0007669"/>
    <property type="project" value="UniProtKB-KW"/>
</dbReference>
<feature type="domain" description="HNH nuclease" evidence="1">
    <location>
        <begin position="198"/>
        <end position="247"/>
    </location>
</feature>
<keyword evidence="2" id="KW-0255">Endonuclease</keyword>
<comment type="caution">
    <text evidence="2">The sequence shown here is derived from an EMBL/GenBank/DDBJ whole genome shotgun (WGS) entry which is preliminary data.</text>
</comment>
<accession>A0ABN3VZ80</accession>
<dbReference type="EMBL" id="BAAAVI010000021">
    <property type="protein sequence ID" value="GAA2873025.1"/>
    <property type="molecule type" value="Genomic_DNA"/>
</dbReference>
<dbReference type="Proteomes" id="UP001500831">
    <property type="component" value="Unassembled WGS sequence"/>
</dbReference>
<evidence type="ECO:0000313" key="2">
    <source>
        <dbReference type="EMBL" id="GAA2873025.1"/>
    </source>
</evidence>
<name>A0ABN3VZ80_9ACTN</name>
<sequence>MIDSFMEDAFSARVRTAAMDWLKRRCADGDFVVHRNELLEFHFEGKRFPLVDPNRGIRKPKSMTAALSILTTYTAPGRRAPYEDRPGPDGLLRYKYRGFDPRQSDNVALRIAYERKLPLIWFYGVAEGWYLPCFPVWLVADEPEQLQFAVALDEAQLLMSDTVEARVGQRRYAERLTRQRLHQPVFRAQVLRAYDESCAMCNLRHASLLDAAHILRDSHPEGIPAVSNGLALCKIHHAAYDKNILGIRSDYVVEVRRDILEENDGPMLRHGLQEMNGISLRVPKVRRDRPDVAAIEHRYEEFRRSA</sequence>
<gene>
    <name evidence="2" type="ORF">GCM10010517_33510</name>
</gene>
<keyword evidence="3" id="KW-1185">Reference proteome</keyword>
<evidence type="ECO:0000259" key="1">
    <source>
        <dbReference type="Pfam" id="PF13391"/>
    </source>
</evidence>
<reference evidence="2 3" key="1">
    <citation type="journal article" date="2019" name="Int. J. Syst. Evol. Microbiol.">
        <title>The Global Catalogue of Microorganisms (GCM) 10K type strain sequencing project: providing services to taxonomists for standard genome sequencing and annotation.</title>
        <authorList>
            <consortium name="The Broad Institute Genomics Platform"/>
            <consortium name="The Broad Institute Genome Sequencing Center for Infectious Disease"/>
            <person name="Wu L."/>
            <person name="Ma J."/>
        </authorList>
    </citation>
    <scope>NUCLEOTIDE SEQUENCE [LARGE SCALE GENOMIC DNA]</scope>
    <source>
        <strain evidence="2 3">JCM 6242</strain>
    </source>
</reference>
<dbReference type="Pfam" id="PF13391">
    <property type="entry name" value="HNH_2"/>
    <property type="match status" value="1"/>
</dbReference>
<evidence type="ECO:0000313" key="3">
    <source>
        <dbReference type="Proteomes" id="UP001500831"/>
    </source>
</evidence>
<organism evidence="2 3">
    <name type="scientific">Streptosporangium fragile</name>
    <dbReference type="NCBI Taxonomy" id="46186"/>
    <lineage>
        <taxon>Bacteria</taxon>
        <taxon>Bacillati</taxon>
        <taxon>Actinomycetota</taxon>
        <taxon>Actinomycetes</taxon>
        <taxon>Streptosporangiales</taxon>
        <taxon>Streptosporangiaceae</taxon>
        <taxon>Streptosporangium</taxon>
    </lineage>
</organism>
<proteinExistence type="predicted"/>